<dbReference type="Gene3D" id="3.40.50.11900">
    <property type="match status" value="1"/>
</dbReference>
<evidence type="ECO:0000256" key="1">
    <source>
        <dbReference type="ARBA" id="ARBA00005806"/>
    </source>
</evidence>
<keyword evidence="4" id="KW-0411">Iron-sulfur</keyword>
<dbReference type="EMBL" id="FTMS01000009">
    <property type="protein sequence ID" value="SIQ46334.1"/>
    <property type="molecule type" value="Genomic_DNA"/>
</dbReference>
<dbReference type="AlphaFoldDB" id="A0A1N6SZ95"/>
<accession>A0A1N6SZ95</accession>
<organism evidence="5 6">
    <name type="scientific">Alkalispirochaeta americana</name>
    <dbReference type="NCBI Taxonomy" id="159291"/>
    <lineage>
        <taxon>Bacteria</taxon>
        <taxon>Pseudomonadati</taxon>
        <taxon>Spirochaetota</taxon>
        <taxon>Spirochaetia</taxon>
        <taxon>Spirochaetales</taxon>
        <taxon>Spirochaetaceae</taxon>
        <taxon>Alkalispirochaeta</taxon>
    </lineage>
</organism>
<evidence type="ECO:0000256" key="4">
    <source>
        <dbReference type="ARBA" id="ARBA00023014"/>
    </source>
</evidence>
<keyword evidence="6" id="KW-1185">Reference proteome</keyword>
<evidence type="ECO:0000256" key="2">
    <source>
        <dbReference type="ARBA" id="ARBA00022723"/>
    </source>
</evidence>
<evidence type="ECO:0000313" key="6">
    <source>
        <dbReference type="Proteomes" id="UP000186400"/>
    </source>
</evidence>
<evidence type="ECO:0000256" key="3">
    <source>
        <dbReference type="ARBA" id="ARBA00023004"/>
    </source>
</evidence>
<dbReference type="Pfam" id="PF06050">
    <property type="entry name" value="HGD-D"/>
    <property type="match status" value="1"/>
</dbReference>
<evidence type="ECO:0000313" key="5">
    <source>
        <dbReference type="EMBL" id="SIQ46334.1"/>
    </source>
</evidence>
<dbReference type="GO" id="GO:0051536">
    <property type="term" value="F:iron-sulfur cluster binding"/>
    <property type="evidence" value="ECO:0007669"/>
    <property type="project" value="UniProtKB-KW"/>
</dbReference>
<reference evidence="5 6" key="1">
    <citation type="submission" date="2017-01" db="EMBL/GenBank/DDBJ databases">
        <authorList>
            <person name="Mah S.A."/>
            <person name="Swanson W.J."/>
            <person name="Moy G.W."/>
            <person name="Vacquier V.D."/>
        </authorList>
    </citation>
    <scope>NUCLEOTIDE SEQUENCE [LARGE SCALE GENOMIC DNA]</scope>
    <source>
        <strain evidence="5 6">ASpG1</strain>
    </source>
</reference>
<dbReference type="RefSeq" id="WP_076488770.1">
    <property type="nucleotide sequence ID" value="NZ_FTMS01000009.1"/>
</dbReference>
<proteinExistence type="inferred from homology"/>
<protein>
    <submittedName>
        <fullName evidence="5">Benzoyl-CoA reductase/2-hydroxyglutaryl-CoA dehydratase subunit, BcrC/BadD/HgdB</fullName>
    </submittedName>
</protein>
<dbReference type="PANTHER" id="PTHR30548:SF4">
    <property type="entry name" value="SUBUNIT OF OXYGEN-SENSITIVE 2-HYDROXYISOCAPROYL-COA DEHYDRATASE"/>
    <property type="match status" value="1"/>
</dbReference>
<keyword evidence="2" id="KW-0479">Metal-binding</keyword>
<sequence length="411" mass="46157">MAEEVRKKPAPPDPDSARFKLGAIIEKHYREVHEAKARGEKIGWCASNFPQEIFQTLGVKVCYPENQAAAIAARGAGQKLCEIAESEGYSNDICAYARISLAYTRVKDVPEQNMPLPDFLLCCNNICNCMIKWYENLAEDLDIPLILIDIPFNTAYEPGPDQIAYVRAQFMDAISQLERITGTTWSEDRFRQVMEISNRSSRAWLEATGYTRYKPSPLSGFDLLNHMAVAVCARGTVEAAEAFETLIEEYKEAVEKGTSTFRAEEKHRFMFEGIACWPHLRTTFSALKNRGMNMVATIYADAFGQVYQDLDGLIRGYCSVPNAVNLEKARDTRIGIVKKTGAEGLLVHTNRSCKLWSGFMQEMSKQIGESCDIPVVSFDGDQADPRNFSAAQYETRVQGLAELMEVRKKGE</sequence>
<dbReference type="GO" id="GO:0046872">
    <property type="term" value="F:metal ion binding"/>
    <property type="evidence" value="ECO:0007669"/>
    <property type="project" value="UniProtKB-KW"/>
</dbReference>
<keyword evidence="3" id="KW-0408">Iron</keyword>
<gene>
    <name evidence="5" type="ORF">SAMN05920897_10954</name>
</gene>
<dbReference type="OrthoDB" id="9810278at2"/>
<dbReference type="InterPro" id="IPR010327">
    <property type="entry name" value="FldB/FldC_alpha/beta"/>
</dbReference>
<dbReference type="PANTHER" id="PTHR30548">
    <property type="entry name" value="2-HYDROXYGLUTARYL-COA DEHYDRATASE, D-COMPONENT-RELATED"/>
    <property type="match status" value="1"/>
</dbReference>
<dbReference type="Gene3D" id="3.40.50.11890">
    <property type="match status" value="1"/>
</dbReference>
<dbReference type="STRING" id="159291.SAMN05920897_10954"/>
<name>A0A1N6SZ95_9SPIO</name>
<comment type="similarity">
    <text evidence="1">Belongs to the FldB/FldC dehydratase alpha/beta subunit family.</text>
</comment>
<dbReference type="Proteomes" id="UP000186400">
    <property type="component" value="Unassembled WGS sequence"/>
</dbReference>